<dbReference type="PROSITE" id="PS00012">
    <property type="entry name" value="PHOSPHOPANTETHEINE"/>
    <property type="match status" value="2"/>
</dbReference>
<dbReference type="GO" id="GO:0047879">
    <property type="term" value="F:erythronolide synthase activity"/>
    <property type="evidence" value="ECO:0007669"/>
    <property type="project" value="UniProtKB-EC"/>
</dbReference>
<dbReference type="PANTHER" id="PTHR43775">
    <property type="entry name" value="FATTY ACID SYNTHASE"/>
    <property type="match status" value="1"/>
</dbReference>
<dbReference type="Gene3D" id="3.40.47.10">
    <property type="match status" value="1"/>
</dbReference>
<dbReference type="InterPro" id="IPR009081">
    <property type="entry name" value="PP-bd_ACP"/>
</dbReference>
<name>A0AAE3GMX0_9PSEU</name>
<dbReference type="InterPro" id="IPR013968">
    <property type="entry name" value="PKS_KR"/>
</dbReference>
<dbReference type="SMART" id="SM00822">
    <property type="entry name" value="PKS_KR"/>
    <property type="match status" value="1"/>
</dbReference>
<dbReference type="Pfam" id="PF00698">
    <property type="entry name" value="Acyl_transf_1"/>
    <property type="match status" value="2"/>
</dbReference>
<dbReference type="Pfam" id="PF16197">
    <property type="entry name" value="KAsynt_C_assoc"/>
    <property type="match status" value="1"/>
</dbReference>
<dbReference type="PANTHER" id="PTHR43775:SF51">
    <property type="entry name" value="INACTIVE PHENOLPHTHIOCEROL SYNTHESIS POLYKETIDE SYNTHASE TYPE I PKS1-RELATED"/>
    <property type="match status" value="1"/>
</dbReference>
<dbReference type="EMBL" id="JAMTCK010000041">
    <property type="protein sequence ID" value="MCP2170493.1"/>
    <property type="molecule type" value="Genomic_DNA"/>
</dbReference>
<dbReference type="SMART" id="SM00827">
    <property type="entry name" value="PKS_AT"/>
    <property type="match status" value="2"/>
</dbReference>
<dbReference type="InterPro" id="IPR018201">
    <property type="entry name" value="Ketoacyl_synth_AS"/>
</dbReference>
<sequence length="2029" mass="213286">PVLWAVMVSLAAVWESWGVSPAAVVGHSQGEIAAVCVAGGLSLEDAARVVALRSRALVRLAGSGGMVSVGLPAGRVERWLGEWGGRLSVAAVNGPGSTVVSGEVEALEGLLARCAAEGVRARRIPVDYASHSAQVEAIRDELLASLAGITPVSSTVPFCSTVTGQVLDTAACDAEYWYANLRQTVRLDEAVRCLAAQGHRAFVEISPHPVLTMAVQQTLDATGTEATVVTDSLHRGEDGVAPLLASLAELHVHGVAVDLAAVFAGTGARRVDLPTYAFQHQHFWLPTSSGTPRTPEESTVEAVGAALPDQPSALPPSVRDRSPAEQDELALELVRAQVAAVLGFPGPDGVHPGQAFRDIGLDSLTAMELRKRLNAATGLRLPATAAFDYPTPKALAQHIREELAGGHGELAVVPPAPAATGEPIAIVGMSCRYPGEVRTPDDLWQLVVTGGDAISGFPTDRGWDLDRLFGPDHHQNGRTSVRQGGFLHDAAQFDAGFFGISPREALAMDPQQRLLLETTWEALENAGIDPGSLRGSQTGVFVGAIDQDYGPRPDEAPEAVEGYLMTGNLPAVASGRVAYTLGLEGPAVTVDTACSSSLVALHLAGQALRAGECTLALAGGVSVMAAPGVFIEFSKQQGLSPDGRCRSFAASANGTGWSEGVGVLVLERLSDAQRNGHRVLAVVRGSAINQDGASNGLTAPNGPAQQRVIRRALASAGLSTRDVDLVEAHGTGTRLGDPIEAQAVMATYGRDRPADQPVRLGSLKSNIGHTQAAAGVGGVIKTVLAIRHGVLPPTLHVDEPTPQVDWSAGAVSLLTEATPWPDTGRPRRAGVSSFGVSGTNAHVIIEQAPTPTEPEPTAARVAGPTPWLLSARTVEALRDQARRLWAHVAAQHDIHPVDIAHTLATARAALEHRVVVVGEDRNDLLAGLAALVHQDPAPVPTVHGVVDGQATPRIAFLFTGQGAQRPGMGRELAERHPVFATAFAVVCDEFAAHLDRPLREVVFAADDALLNQTGYTQPALFAVEVALFRLVEHWGVRPDFLVGHSIGELAAAHVAGVLSLADACALVAARGRLMQALPEGGGMVAVQAGVDEVTPLLADWADTVSVAAVNGPAATVISGEIDAVRQVAAALADRGHKTRWLRVSHAFHSPLMDDMLAEFQQVAEEVTVQPPRLPIVSTLTGKPASAEEICAPEYWTRQVREPVRFADAVVGLATNHGVTAFLELGPDGVLSAMAQDCLAAHPADTTIVPLLRRDRPEPQTAAIALAHLHARGTTVDWPAFFAGTGAHRVDLPTYAFQHERYWLAAPTRAADPRDAEFWAAVAEADLSTVAGALDATADTPLRELLPKLSAWRQRGGSPQDGGTWRYRLSWQPIADQPPRALHGTWLLVVPDTLHTGHPHDEDCAAALTAHGAQVRRILVDPAAADRARLADDLRRATRDDAAVRGVVSLLALADQPHPALAATPLGLAATTTLVQALGAARITAPLWCLTRGAVAASDTEVLANPDQAPVWGLGRVAALEHPDRWGGLVDLPETPDTGTWTRLCAVLSGASGEDQVALRPTGGFAPRLTRAGQPAEAADVDWRPSGTVLVTGGTGALGARIARWLAERGADHLVLISRRGQDAPGAAELVADLTALGTRVTVTACDAADRDALAGLLAALPPEHPLTAVVHTAGVLDDGVIDALTPASIDRVARPKVAAARNLHELTQHLDLSQFVLFSSAAGTLGNAGQANYAAANAFLDALARHRRDRGLAATSVAWGAWADGGMAADDRAAERLRRDGVTPMTPEAAIAALADAVADTAEFTLIADIDWARFARTTAVARPNRLIRELPEVRSLPSAGDTDNTASVPFPQRLAGVSEQTRQRLVLDLVRTSAAEVLGHRSPEAVRDTVQFTQLGFDSLTAVELRNRLTAATGRPLPSTLVFDCPTPQELARFLVAELHGDTAEPESLLAQLDQLAAAFAGVRPDDLPVIAPDEVTRMRITLRLKALVSSWAQVQGEAEPASGPERQFQSATAEELFDFIDNEFGMS</sequence>
<dbReference type="NCBIfam" id="NF045894">
    <property type="entry name" value="PKS_plus_SDR"/>
    <property type="match status" value="1"/>
</dbReference>
<comment type="subunit">
    <text evidence="10">Homodimer. Erythronolide synthase is composed of EryAI, EryAII and EryAIII multimodular (2 modules) polypeptides each coding for a functional synthase subunit which participates in 2 of the six FAS-like elongation steps required for formation of the polyketide. Module 1, 2, 3, 4, 5, and 6 participating in biosynthesis steps 1, 2, 3, 4, 5, and 6, respectively.</text>
</comment>
<evidence type="ECO:0000256" key="5">
    <source>
        <dbReference type="ARBA" id="ARBA00023268"/>
    </source>
</evidence>
<keyword evidence="6" id="KW-0012">Acyltransferase</keyword>
<dbReference type="InterPro" id="IPR020841">
    <property type="entry name" value="PKS_Beta-ketoAc_synthase_dom"/>
</dbReference>
<evidence type="ECO:0000256" key="1">
    <source>
        <dbReference type="ARBA" id="ARBA00022450"/>
    </source>
</evidence>
<dbReference type="RefSeq" id="WP_407649778.1">
    <property type="nucleotide sequence ID" value="NZ_JAMTCK010000041.1"/>
</dbReference>
<dbReference type="SMART" id="SM01294">
    <property type="entry name" value="PKS_PP_betabranch"/>
    <property type="match status" value="2"/>
</dbReference>
<dbReference type="Proteomes" id="UP001206128">
    <property type="component" value="Unassembled WGS sequence"/>
</dbReference>
<proteinExistence type="predicted"/>
<organism evidence="14 15">
    <name type="scientific">Goodfellowiella coeruleoviolacea</name>
    <dbReference type="NCBI Taxonomy" id="334858"/>
    <lineage>
        <taxon>Bacteria</taxon>
        <taxon>Bacillati</taxon>
        <taxon>Actinomycetota</taxon>
        <taxon>Actinomycetes</taxon>
        <taxon>Pseudonocardiales</taxon>
        <taxon>Pseudonocardiaceae</taxon>
        <taxon>Goodfellowiella</taxon>
    </lineage>
</organism>
<evidence type="ECO:0000256" key="7">
    <source>
        <dbReference type="ARBA" id="ARBA00052442"/>
    </source>
</evidence>
<evidence type="ECO:0000313" key="14">
    <source>
        <dbReference type="EMBL" id="MCP2170493.1"/>
    </source>
</evidence>
<dbReference type="InterPro" id="IPR016035">
    <property type="entry name" value="Acyl_Trfase/lysoPLipase"/>
</dbReference>
<dbReference type="Gene3D" id="1.10.1200.10">
    <property type="entry name" value="ACP-like"/>
    <property type="match status" value="2"/>
</dbReference>
<gene>
    <name evidence="14" type="ORF">LX83_007384</name>
</gene>
<accession>A0AAE3GMX0</accession>
<dbReference type="Gene3D" id="3.30.70.3290">
    <property type="match status" value="1"/>
</dbReference>
<dbReference type="Pfam" id="PF00109">
    <property type="entry name" value="ketoacyl-synt"/>
    <property type="match status" value="1"/>
</dbReference>
<evidence type="ECO:0000256" key="10">
    <source>
        <dbReference type="ARBA" id="ARBA00063272"/>
    </source>
</evidence>
<dbReference type="Pfam" id="PF02801">
    <property type="entry name" value="Ketoacyl-synt_C"/>
    <property type="match status" value="1"/>
</dbReference>
<dbReference type="InterPro" id="IPR057326">
    <property type="entry name" value="KR_dom"/>
</dbReference>
<dbReference type="InterPro" id="IPR041618">
    <property type="entry name" value="PKS_DE"/>
</dbReference>
<feature type="non-terminal residue" evidence="14">
    <location>
        <position position="1"/>
    </location>
</feature>
<dbReference type="PROSITE" id="PS00606">
    <property type="entry name" value="KS3_1"/>
    <property type="match status" value="1"/>
</dbReference>
<dbReference type="InterPro" id="IPR020806">
    <property type="entry name" value="PKS_PP-bd"/>
</dbReference>
<dbReference type="InterPro" id="IPR016036">
    <property type="entry name" value="Malonyl_transacylase_ACP-bd"/>
</dbReference>
<evidence type="ECO:0000313" key="15">
    <source>
        <dbReference type="Proteomes" id="UP001206128"/>
    </source>
</evidence>
<keyword evidence="4" id="KW-0677">Repeat</keyword>
<comment type="catalytic activity">
    <reaction evidence="7">
        <text>6 (S)-methylmalonyl-CoA + propanoyl-CoA + 6 NADPH + 12 H(+) = 6-deoxyerythronolide B + 6 CO2 + 6 NADP(+) + 7 CoA + H2O</text>
        <dbReference type="Rhea" id="RHEA:23068"/>
        <dbReference type="ChEBI" id="CHEBI:15377"/>
        <dbReference type="ChEBI" id="CHEBI:15378"/>
        <dbReference type="ChEBI" id="CHEBI:16089"/>
        <dbReference type="ChEBI" id="CHEBI:16526"/>
        <dbReference type="ChEBI" id="CHEBI:57287"/>
        <dbReference type="ChEBI" id="CHEBI:57327"/>
        <dbReference type="ChEBI" id="CHEBI:57392"/>
        <dbReference type="ChEBI" id="CHEBI:57783"/>
        <dbReference type="ChEBI" id="CHEBI:58349"/>
        <dbReference type="EC" id="2.3.1.94"/>
    </reaction>
</comment>
<evidence type="ECO:0000256" key="3">
    <source>
        <dbReference type="ARBA" id="ARBA00022679"/>
    </source>
</evidence>
<dbReference type="SUPFAM" id="SSF47336">
    <property type="entry name" value="ACP-like"/>
    <property type="match status" value="2"/>
</dbReference>
<dbReference type="GO" id="GO:0004315">
    <property type="term" value="F:3-oxoacyl-[acyl-carrier-protein] synthase activity"/>
    <property type="evidence" value="ECO:0007669"/>
    <property type="project" value="InterPro"/>
</dbReference>
<dbReference type="Gene3D" id="6.10.140.1830">
    <property type="match status" value="1"/>
</dbReference>
<dbReference type="Pfam" id="PF08659">
    <property type="entry name" value="KR"/>
    <property type="match status" value="1"/>
</dbReference>
<dbReference type="PROSITE" id="PS50075">
    <property type="entry name" value="CARRIER"/>
    <property type="match status" value="2"/>
</dbReference>
<feature type="domain" description="Carrier" evidence="12">
    <location>
        <begin position="328"/>
        <end position="403"/>
    </location>
</feature>
<dbReference type="InterPro" id="IPR016039">
    <property type="entry name" value="Thiolase-like"/>
</dbReference>
<evidence type="ECO:0000259" key="13">
    <source>
        <dbReference type="PROSITE" id="PS52004"/>
    </source>
</evidence>
<dbReference type="EC" id="2.3.1.94" evidence="11"/>
<keyword evidence="5" id="KW-0511">Multifunctional enzyme</keyword>
<dbReference type="InterPro" id="IPR014031">
    <property type="entry name" value="Ketoacyl_synth_C"/>
</dbReference>
<dbReference type="InterPro" id="IPR032821">
    <property type="entry name" value="PKS_assoc"/>
</dbReference>
<evidence type="ECO:0000256" key="2">
    <source>
        <dbReference type="ARBA" id="ARBA00022553"/>
    </source>
</evidence>
<dbReference type="InterPro" id="IPR001227">
    <property type="entry name" value="Ac_transferase_dom_sf"/>
</dbReference>
<dbReference type="InterPro" id="IPR014043">
    <property type="entry name" value="Acyl_transferase_dom"/>
</dbReference>
<keyword evidence="1" id="KW-0596">Phosphopantetheine</keyword>
<evidence type="ECO:0000256" key="6">
    <source>
        <dbReference type="ARBA" id="ARBA00023315"/>
    </source>
</evidence>
<dbReference type="FunFam" id="3.40.47.10:FF:000019">
    <property type="entry name" value="Polyketide synthase type I"/>
    <property type="match status" value="1"/>
</dbReference>
<evidence type="ECO:0000256" key="8">
    <source>
        <dbReference type="ARBA" id="ARBA00060158"/>
    </source>
</evidence>
<evidence type="ECO:0000256" key="11">
    <source>
        <dbReference type="ARBA" id="ARBA00066981"/>
    </source>
</evidence>
<keyword evidence="3 14" id="KW-0808">Transferase</keyword>
<evidence type="ECO:0000259" key="12">
    <source>
        <dbReference type="PROSITE" id="PS50075"/>
    </source>
</evidence>
<dbReference type="SMART" id="SM00825">
    <property type="entry name" value="PKS_KS"/>
    <property type="match status" value="1"/>
</dbReference>
<comment type="caution">
    <text evidence="14">The sequence shown here is derived from an EMBL/GenBank/DDBJ whole genome shotgun (WGS) entry which is preliminary data.</text>
</comment>
<dbReference type="GO" id="GO:0006633">
    <property type="term" value="P:fatty acid biosynthetic process"/>
    <property type="evidence" value="ECO:0007669"/>
    <property type="project" value="InterPro"/>
</dbReference>
<dbReference type="FunFam" id="3.40.366.10:FF:000002">
    <property type="entry name" value="Probable polyketide synthase 2"/>
    <property type="match status" value="1"/>
</dbReference>
<protein>
    <recommendedName>
        <fullName evidence="11">6-deoxyerythronolide-B synthase</fullName>
        <ecNumber evidence="11">2.3.1.94</ecNumber>
    </recommendedName>
</protein>
<feature type="domain" description="Ketosynthase family 3 (KS3)" evidence="13">
    <location>
        <begin position="421"/>
        <end position="847"/>
    </location>
</feature>
<comment type="pathway">
    <text evidence="9">Antibiotic biosynthesis; erythromycin biosynthesis.</text>
</comment>
<dbReference type="SMART" id="SM00823">
    <property type="entry name" value="PKS_PP"/>
    <property type="match status" value="2"/>
</dbReference>
<dbReference type="FunFam" id="1.10.1200.10:FF:000007">
    <property type="entry name" value="Probable polyketide synthase pks17"/>
    <property type="match status" value="2"/>
</dbReference>
<dbReference type="SUPFAM" id="SSF52151">
    <property type="entry name" value="FabD/lysophospholipase-like"/>
    <property type="match status" value="2"/>
</dbReference>
<dbReference type="Pfam" id="PF18369">
    <property type="entry name" value="PKS_DE"/>
    <property type="match status" value="1"/>
</dbReference>
<dbReference type="CDD" id="cd00833">
    <property type="entry name" value="PKS"/>
    <property type="match status" value="1"/>
</dbReference>
<dbReference type="Gene3D" id="3.40.50.720">
    <property type="entry name" value="NAD(P)-binding Rossmann-like Domain"/>
    <property type="match status" value="1"/>
</dbReference>
<keyword evidence="15" id="KW-1185">Reference proteome</keyword>
<dbReference type="GO" id="GO:0004312">
    <property type="term" value="F:fatty acid synthase activity"/>
    <property type="evidence" value="ECO:0007669"/>
    <property type="project" value="TreeGrafter"/>
</dbReference>
<evidence type="ECO:0000256" key="4">
    <source>
        <dbReference type="ARBA" id="ARBA00022737"/>
    </source>
</evidence>
<dbReference type="Pfam" id="PF00550">
    <property type="entry name" value="PP-binding"/>
    <property type="match status" value="2"/>
</dbReference>
<dbReference type="SUPFAM" id="SSF55048">
    <property type="entry name" value="Probable ACP-binding domain of malonyl-CoA ACP transacylase"/>
    <property type="match status" value="2"/>
</dbReference>
<dbReference type="GO" id="GO:0031177">
    <property type="term" value="F:phosphopantetheine binding"/>
    <property type="evidence" value="ECO:0007669"/>
    <property type="project" value="InterPro"/>
</dbReference>
<dbReference type="InterPro" id="IPR014030">
    <property type="entry name" value="Ketoacyl_synth_N"/>
</dbReference>
<reference evidence="14" key="1">
    <citation type="submission" date="2022-06" db="EMBL/GenBank/DDBJ databases">
        <title>Genomic Encyclopedia of Archaeal and Bacterial Type Strains, Phase II (KMG-II): from individual species to whole genera.</title>
        <authorList>
            <person name="Goeker M."/>
        </authorList>
    </citation>
    <scope>NUCLEOTIDE SEQUENCE</scope>
    <source>
        <strain evidence="14">DSM 43935</strain>
    </source>
</reference>
<dbReference type="CDD" id="cd08952">
    <property type="entry name" value="KR_1_SDR_x"/>
    <property type="match status" value="1"/>
</dbReference>
<dbReference type="PROSITE" id="PS52004">
    <property type="entry name" value="KS3_2"/>
    <property type="match status" value="1"/>
</dbReference>
<dbReference type="SUPFAM" id="SSF53901">
    <property type="entry name" value="Thiolase-like"/>
    <property type="match status" value="1"/>
</dbReference>
<dbReference type="Gene3D" id="3.40.366.10">
    <property type="entry name" value="Malonyl-Coenzyme A Acyl Carrier Protein, domain 2"/>
    <property type="match status" value="2"/>
</dbReference>
<dbReference type="InterPro" id="IPR050091">
    <property type="entry name" value="PKS_NRPS_Biosynth_Enz"/>
</dbReference>
<comment type="function">
    <text evidence="8">Involved in the biosynthesis of antibiotic erythromycin via the biosynthesis of its aglycone precursor, 6-deoxyerythronolide B (6-dEB).</text>
</comment>
<keyword evidence="2" id="KW-0597">Phosphoprotein</keyword>
<dbReference type="InterPro" id="IPR006162">
    <property type="entry name" value="Ppantetheine_attach_site"/>
</dbReference>
<feature type="domain" description="Carrier" evidence="12">
    <location>
        <begin position="1865"/>
        <end position="1940"/>
    </location>
</feature>
<dbReference type="SUPFAM" id="SSF51735">
    <property type="entry name" value="NAD(P)-binding Rossmann-fold domains"/>
    <property type="match status" value="2"/>
</dbReference>
<evidence type="ECO:0000256" key="9">
    <source>
        <dbReference type="ARBA" id="ARBA00060622"/>
    </source>
</evidence>
<dbReference type="InterPro" id="IPR036736">
    <property type="entry name" value="ACP-like_sf"/>
</dbReference>
<dbReference type="Gene3D" id="3.30.70.250">
    <property type="entry name" value="Malonyl-CoA ACP transacylase, ACP-binding"/>
    <property type="match status" value="1"/>
</dbReference>
<dbReference type="InterPro" id="IPR036291">
    <property type="entry name" value="NAD(P)-bd_dom_sf"/>
</dbReference>